<dbReference type="GO" id="GO:0070403">
    <property type="term" value="F:NAD+ binding"/>
    <property type="evidence" value="ECO:0007669"/>
    <property type="project" value="InterPro"/>
</dbReference>
<dbReference type="EC" id="2.3.1.286" evidence="1"/>
<reference evidence="6" key="1">
    <citation type="submission" date="2022-09" db="EMBL/GenBank/DDBJ databases">
        <title>Molecular characterization of Glaesserella parasuis strains circulating in commercial swine farms using whole-genome sequencing.</title>
        <authorList>
            <person name="Mugabi R."/>
            <person name="Clavijo M."/>
            <person name="Li G."/>
        </authorList>
    </citation>
    <scope>NUCLEOTIDE SEQUENCE</scope>
    <source>
        <strain evidence="6">0435-53</strain>
    </source>
</reference>
<dbReference type="Pfam" id="PF02146">
    <property type="entry name" value="SIR2"/>
    <property type="match status" value="1"/>
</dbReference>
<dbReference type="PANTHER" id="PTHR11085">
    <property type="entry name" value="NAD-DEPENDENT PROTEIN DEACYLASE SIRTUIN-5, MITOCHONDRIAL-RELATED"/>
    <property type="match status" value="1"/>
</dbReference>
<dbReference type="Gene3D" id="3.40.50.1220">
    <property type="entry name" value="TPP-binding domain"/>
    <property type="match status" value="1"/>
</dbReference>
<comment type="caution">
    <text evidence="6">The sequence shown here is derived from an EMBL/GenBank/DDBJ whole genome shotgun (WGS) entry which is preliminary data.</text>
</comment>
<evidence type="ECO:0000256" key="4">
    <source>
        <dbReference type="PROSITE-ProRule" id="PRU00236"/>
    </source>
</evidence>
<dbReference type="InterPro" id="IPR003000">
    <property type="entry name" value="Sirtuin"/>
</dbReference>
<dbReference type="GO" id="GO:0046872">
    <property type="term" value="F:metal ion binding"/>
    <property type="evidence" value="ECO:0007669"/>
    <property type="project" value="UniProtKB-KW"/>
</dbReference>
<dbReference type="EMBL" id="JAODIR010000041">
    <property type="protein sequence ID" value="MDD2168511.1"/>
    <property type="molecule type" value="Genomic_DNA"/>
</dbReference>
<sequence length="264" mass="30693">MLQQAKQRIEQADFIVIGAGAGFFAAAGLTYSGERFTQRFQPFIQRYGMKDMYSAEFYPLETEEEKWAYWAEHIWANRFEPSALPLYQQLFALMKDKNYFVITTNVDSQFAKAGFDPNKLFEVQGNYGELQCVKPCHSQVYDNETLVQKWRSQQKNCQIPTALVPKCPVCGGKMAMHLRVDHRFVETEQWHTAQQRYATFAEQTMQGNTVYLELGIGFNTPTIIRYPFEQMTYRNPQATLIRLNRDHPEGFAETAEFLALQDQK</sequence>
<gene>
    <name evidence="6" type="ORF">N5925_07880</name>
</gene>
<dbReference type="GO" id="GO:0017136">
    <property type="term" value="F:histone deacetylase activity, NAD-dependent"/>
    <property type="evidence" value="ECO:0007669"/>
    <property type="project" value="TreeGrafter"/>
</dbReference>
<feature type="binding site" evidence="4">
    <location>
        <position position="136"/>
    </location>
    <ligand>
        <name>Zn(2+)</name>
        <dbReference type="ChEBI" id="CHEBI:29105"/>
    </ligand>
</feature>
<feature type="binding site" evidence="4">
    <location>
        <position position="132"/>
    </location>
    <ligand>
        <name>Zn(2+)</name>
        <dbReference type="ChEBI" id="CHEBI:29105"/>
    </ligand>
</feature>
<dbReference type="PANTHER" id="PTHR11085:SF10">
    <property type="entry name" value="NAD-DEPENDENT PROTEIN DEACYLASE SIRTUIN-5, MITOCHONDRIAL-RELATED"/>
    <property type="match status" value="1"/>
</dbReference>
<evidence type="ECO:0000259" key="5">
    <source>
        <dbReference type="PROSITE" id="PS50305"/>
    </source>
</evidence>
<name>A0A6M8T981_GLAPU</name>
<evidence type="ECO:0000256" key="3">
    <source>
        <dbReference type="ARBA" id="ARBA00023027"/>
    </source>
</evidence>
<evidence type="ECO:0000313" key="6">
    <source>
        <dbReference type="EMBL" id="MDD2168511.1"/>
    </source>
</evidence>
<evidence type="ECO:0000256" key="2">
    <source>
        <dbReference type="ARBA" id="ARBA00022679"/>
    </source>
</evidence>
<organism evidence="6 7">
    <name type="scientific">Glaesserella parasuis</name>
    <name type="common">Haemophilus parasuis</name>
    <dbReference type="NCBI Taxonomy" id="738"/>
    <lineage>
        <taxon>Bacteria</taxon>
        <taxon>Pseudomonadati</taxon>
        <taxon>Pseudomonadota</taxon>
        <taxon>Gammaproteobacteria</taxon>
        <taxon>Pasteurellales</taxon>
        <taxon>Pasteurellaceae</taxon>
        <taxon>Glaesserella</taxon>
    </lineage>
</organism>
<keyword evidence="2" id="KW-0808">Transferase</keyword>
<protein>
    <recommendedName>
        <fullName evidence="1">protein acetyllysine N-acetyltransferase</fullName>
        <ecNumber evidence="1">2.3.1.286</ecNumber>
    </recommendedName>
</protein>
<accession>A0A6M8T981</accession>
<dbReference type="PROSITE" id="PS50305">
    <property type="entry name" value="SIRTUIN"/>
    <property type="match status" value="1"/>
</dbReference>
<dbReference type="InterPro" id="IPR026590">
    <property type="entry name" value="Ssirtuin_cat_dom"/>
</dbReference>
<evidence type="ECO:0000256" key="1">
    <source>
        <dbReference type="ARBA" id="ARBA00012928"/>
    </source>
</evidence>
<dbReference type="Proteomes" id="UP001148834">
    <property type="component" value="Unassembled WGS sequence"/>
</dbReference>
<proteinExistence type="predicted"/>
<comment type="caution">
    <text evidence="4">Lacks conserved residue(s) required for the propagation of feature annotation.</text>
</comment>
<dbReference type="AlphaFoldDB" id="A0A6M8T981"/>
<dbReference type="InterPro" id="IPR050134">
    <property type="entry name" value="NAD-dep_sirtuin_deacylases"/>
</dbReference>
<keyword evidence="4" id="KW-0479">Metal-binding</keyword>
<evidence type="ECO:0000313" key="7">
    <source>
        <dbReference type="Proteomes" id="UP001148834"/>
    </source>
</evidence>
<feature type="domain" description="Deacetylase sirtuin-type" evidence="5">
    <location>
        <begin position="1"/>
        <end position="264"/>
    </location>
</feature>
<keyword evidence="3" id="KW-0520">NAD</keyword>
<keyword evidence="4" id="KW-0862">Zinc</keyword>
<dbReference type="InterPro" id="IPR029035">
    <property type="entry name" value="DHS-like_NAD/FAD-binding_dom"/>
</dbReference>
<feature type="binding site" evidence="4">
    <location>
        <position position="167"/>
    </location>
    <ligand>
        <name>Zn(2+)</name>
        <dbReference type="ChEBI" id="CHEBI:29105"/>
    </ligand>
</feature>
<dbReference type="RefSeq" id="WP_075606419.1">
    <property type="nucleotide sequence ID" value="NZ_CP054198.1"/>
</dbReference>
<dbReference type="SUPFAM" id="SSF52467">
    <property type="entry name" value="DHS-like NAD/FAD-binding domain"/>
    <property type="match status" value="1"/>
</dbReference>
<feature type="binding site" evidence="4">
    <location>
        <position position="170"/>
    </location>
    <ligand>
        <name>Zn(2+)</name>
        <dbReference type="ChEBI" id="CHEBI:29105"/>
    </ligand>
</feature>